<protein>
    <submittedName>
        <fullName evidence="1">Uncharacterized protein</fullName>
    </submittedName>
</protein>
<dbReference type="STRING" id="1450535.A0A317W632"/>
<accession>A0A317W632</accession>
<organism evidence="1 2">
    <name type="scientific">Aspergillus sclerotioniger CBS 115572</name>
    <dbReference type="NCBI Taxonomy" id="1450535"/>
    <lineage>
        <taxon>Eukaryota</taxon>
        <taxon>Fungi</taxon>
        <taxon>Dikarya</taxon>
        <taxon>Ascomycota</taxon>
        <taxon>Pezizomycotina</taxon>
        <taxon>Eurotiomycetes</taxon>
        <taxon>Eurotiomycetidae</taxon>
        <taxon>Eurotiales</taxon>
        <taxon>Aspergillaceae</taxon>
        <taxon>Aspergillus</taxon>
        <taxon>Aspergillus subgen. Circumdati</taxon>
    </lineage>
</organism>
<dbReference type="GeneID" id="37107897"/>
<dbReference type="RefSeq" id="XP_025465617.1">
    <property type="nucleotide sequence ID" value="XM_025605754.1"/>
</dbReference>
<proteinExistence type="predicted"/>
<dbReference type="AlphaFoldDB" id="A0A317W632"/>
<gene>
    <name evidence="1" type="ORF">BO94DRAFT_145057</name>
</gene>
<evidence type="ECO:0000313" key="2">
    <source>
        <dbReference type="Proteomes" id="UP000246702"/>
    </source>
</evidence>
<keyword evidence="2" id="KW-1185">Reference proteome</keyword>
<dbReference type="OrthoDB" id="5330139at2759"/>
<dbReference type="EMBL" id="MSFK01000020">
    <property type="protein sequence ID" value="PWY81549.1"/>
    <property type="molecule type" value="Genomic_DNA"/>
</dbReference>
<name>A0A317W632_9EURO</name>
<comment type="caution">
    <text evidence="1">The sequence shown here is derived from an EMBL/GenBank/DDBJ whole genome shotgun (WGS) entry which is preliminary data.</text>
</comment>
<dbReference type="Proteomes" id="UP000246702">
    <property type="component" value="Unassembled WGS sequence"/>
</dbReference>
<sequence length="185" mass="20665">MFHCVYRASTALYRTRRIPSARYFHRVTADFSNYDLKGNLITEKVPVIVGNPGETYVLIDPEVGSALRAAASQLQVSAPAASIQERYKLTFFHDSRHFGFESSSYPRLYVPRYIPGRPESSVSPATLFLDGKMHEIVLDGTADGNIYSSFGYGLSVFNIDIAHFAHNASATARNLEHVLDQLKDM</sequence>
<evidence type="ECO:0000313" key="1">
    <source>
        <dbReference type="EMBL" id="PWY81549.1"/>
    </source>
</evidence>
<reference evidence="1 2" key="1">
    <citation type="submission" date="2016-12" db="EMBL/GenBank/DDBJ databases">
        <title>The genomes of Aspergillus section Nigri reveals drivers in fungal speciation.</title>
        <authorList>
            <consortium name="DOE Joint Genome Institute"/>
            <person name="Vesth T.C."/>
            <person name="Nybo J."/>
            <person name="Theobald S."/>
            <person name="Brandl J."/>
            <person name="Frisvad J.C."/>
            <person name="Nielsen K.F."/>
            <person name="Lyhne E.K."/>
            <person name="Kogle M.E."/>
            <person name="Kuo A."/>
            <person name="Riley R."/>
            <person name="Clum A."/>
            <person name="Nolan M."/>
            <person name="Lipzen A."/>
            <person name="Salamov A."/>
            <person name="Henrissat B."/>
            <person name="Wiebenga A."/>
            <person name="De Vries R.P."/>
            <person name="Grigoriev I.V."/>
            <person name="Mortensen U.H."/>
            <person name="Andersen M.R."/>
            <person name="Baker S.E."/>
        </authorList>
    </citation>
    <scope>NUCLEOTIDE SEQUENCE [LARGE SCALE GENOMIC DNA]</scope>
    <source>
        <strain evidence="1 2">CBS 115572</strain>
    </source>
</reference>